<gene>
    <name evidence="2" type="ORF">chiPu_0030128</name>
</gene>
<evidence type="ECO:0000256" key="1">
    <source>
        <dbReference type="SAM" id="MobiDB-lite"/>
    </source>
</evidence>
<dbReference type="AlphaFoldDB" id="A0A401TTB4"/>
<feature type="region of interest" description="Disordered" evidence="1">
    <location>
        <begin position="24"/>
        <end position="50"/>
    </location>
</feature>
<comment type="caution">
    <text evidence="2">The sequence shown here is derived from an EMBL/GenBank/DDBJ whole genome shotgun (WGS) entry which is preliminary data.</text>
</comment>
<evidence type="ECO:0000313" key="2">
    <source>
        <dbReference type="EMBL" id="GCC45872.1"/>
    </source>
</evidence>
<organism evidence="2 3">
    <name type="scientific">Chiloscyllium punctatum</name>
    <name type="common">Brownbanded bambooshark</name>
    <name type="synonym">Hemiscyllium punctatum</name>
    <dbReference type="NCBI Taxonomy" id="137246"/>
    <lineage>
        <taxon>Eukaryota</taxon>
        <taxon>Metazoa</taxon>
        <taxon>Chordata</taxon>
        <taxon>Craniata</taxon>
        <taxon>Vertebrata</taxon>
        <taxon>Chondrichthyes</taxon>
        <taxon>Elasmobranchii</taxon>
        <taxon>Galeomorphii</taxon>
        <taxon>Galeoidea</taxon>
        <taxon>Orectolobiformes</taxon>
        <taxon>Hemiscylliidae</taxon>
        <taxon>Chiloscyllium</taxon>
    </lineage>
</organism>
<sequence length="50" mass="5746">MGARPEIHQELSVPVMGREVIEGERDFSDRQGHGFSPPSLRPHVRHRLFP</sequence>
<evidence type="ECO:0000313" key="3">
    <source>
        <dbReference type="Proteomes" id="UP000287033"/>
    </source>
</evidence>
<name>A0A401TTB4_CHIPU</name>
<dbReference type="EMBL" id="BEZZ01175269">
    <property type="protein sequence ID" value="GCC45872.1"/>
    <property type="molecule type" value="Genomic_DNA"/>
</dbReference>
<feature type="non-terminal residue" evidence="2">
    <location>
        <position position="50"/>
    </location>
</feature>
<accession>A0A401TTB4</accession>
<dbReference type="Proteomes" id="UP000287033">
    <property type="component" value="Unassembled WGS sequence"/>
</dbReference>
<keyword evidence="3" id="KW-1185">Reference proteome</keyword>
<reference evidence="2 3" key="1">
    <citation type="journal article" date="2018" name="Nat. Ecol. Evol.">
        <title>Shark genomes provide insights into elasmobranch evolution and the origin of vertebrates.</title>
        <authorList>
            <person name="Hara Y"/>
            <person name="Yamaguchi K"/>
            <person name="Onimaru K"/>
            <person name="Kadota M"/>
            <person name="Koyanagi M"/>
            <person name="Keeley SD"/>
            <person name="Tatsumi K"/>
            <person name="Tanaka K"/>
            <person name="Motone F"/>
            <person name="Kageyama Y"/>
            <person name="Nozu R"/>
            <person name="Adachi N"/>
            <person name="Nishimura O"/>
            <person name="Nakagawa R"/>
            <person name="Tanegashima C"/>
            <person name="Kiyatake I"/>
            <person name="Matsumoto R"/>
            <person name="Murakumo K"/>
            <person name="Nishida K"/>
            <person name="Terakita A"/>
            <person name="Kuratani S"/>
            <person name="Sato K"/>
            <person name="Hyodo S Kuraku.S."/>
        </authorList>
    </citation>
    <scope>NUCLEOTIDE SEQUENCE [LARGE SCALE GENOMIC DNA]</scope>
</reference>
<protein>
    <submittedName>
        <fullName evidence="2">Uncharacterized protein</fullName>
    </submittedName>
</protein>
<proteinExistence type="predicted"/>